<comment type="similarity">
    <text evidence="2">Belongs to the Sph1/Sph2 family.</text>
</comment>
<sequence>MKISRLHIDGFAVEDYQTITKEDIAGGDLLLKGGNRSGKTLTINALLYALYGPRATLGIQPGRTSTVEIQFDNGHQLHRGGGGRSYDDGTEEVEKEAAEDLLEELIGPEDITTLQFVHSETDKLPLSRLSKPQLIQSIRQIIGSNLQQELEDYRDERDSLEQEIEQVRRTELAPVQRELEEIDIGQVESRLEKIEKLQSLIDTGRIEIIRDRLLENEELNEELQDLYDRKRTIEQELRKKDRQLREARRYTQEVNDLILNAIEELSCPVCDQVVAESTANHRLDRGKCPHCGQDRSLDDLKTNLRSRVESADDTVNQLEAGIEELKEEQAEIENEIDSIQASIPDLSDLNDLTKFTLEDNNYDIEAVAERTKNELEQHRAEVDRLNTQKQSLEEERDEIQDSLDEMDESLEQVTERIDELERDSFEEIVMSFQEKWSENYEALAGELGLEVRVEEDGQILLPGNGGPRKYSELSTGESRLLNLAFAHTVASVARENENSDDSFEVVVLDEPFANLEDDQRDSAIDFIRDTDIQYIIASSNESLQRHFDPHQVEGLQTMTVQLTWDDLDE</sequence>
<dbReference type="PANTHER" id="PTHR32114:SF2">
    <property type="entry name" value="ABC TRANSPORTER ABCH.3"/>
    <property type="match status" value="1"/>
</dbReference>
<evidence type="ECO:0000313" key="4">
    <source>
        <dbReference type="EMBL" id="AEM58765.1"/>
    </source>
</evidence>
<dbReference type="RefSeq" id="WP_014030645.1">
    <property type="nucleotide sequence ID" value="NC_015943.1"/>
</dbReference>
<feature type="coiled-coil region" evidence="3">
    <location>
        <begin position="206"/>
        <end position="260"/>
    </location>
</feature>
<evidence type="ECO:0000256" key="1">
    <source>
        <dbReference type="ARBA" id="ARBA00023054"/>
    </source>
</evidence>
<dbReference type="HOGENOM" id="CLU_472227_0_0_2"/>
<gene>
    <name evidence="4" type="ordered locus">HAH_4090</name>
</gene>
<dbReference type="AlphaFoldDB" id="G0HZH0"/>
<dbReference type="Proteomes" id="UP000005629">
    <property type="component" value="Chromosome II"/>
</dbReference>
<accession>G0HZH0</accession>
<dbReference type="SUPFAM" id="SSF52540">
    <property type="entry name" value="P-loop containing nucleoside triphosphate hydrolases"/>
    <property type="match status" value="2"/>
</dbReference>
<reference evidence="4 5" key="1">
    <citation type="journal article" date="2011" name="J. Bacteriol.">
        <title>Complete genome sequence of Haloarcula hispanica, a model haloarchaeon for studying genetics, metabolism, and virus-host interaction.</title>
        <authorList>
            <person name="Liu H."/>
            <person name="Wu Z."/>
            <person name="Li M."/>
            <person name="Zhang F."/>
            <person name="Zheng H."/>
            <person name="Han J."/>
            <person name="Liu J."/>
            <person name="Zhou J."/>
            <person name="Wang S."/>
            <person name="Xiang H."/>
        </authorList>
    </citation>
    <scope>NUCLEOTIDE SEQUENCE [LARGE SCALE GENOMIC DNA]</scope>
    <source>
        <strain evidence="5">ATCC 33960 / DSM 4426 / JCM 8911 / NBRC 102182 / NCIMB 2187 / VKM B-1755</strain>
    </source>
</reference>
<keyword evidence="1 3" id="KW-0175">Coiled coil</keyword>
<dbReference type="eggNOG" id="arCOG00373">
    <property type="taxonomic scope" value="Archaea"/>
</dbReference>
<dbReference type="EMBL" id="CP002922">
    <property type="protein sequence ID" value="AEM58765.1"/>
    <property type="molecule type" value="Genomic_DNA"/>
</dbReference>
<evidence type="ECO:0000256" key="3">
    <source>
        <dbReference type="SAM" id="Coils"/>
    </source>
</evidence>
<dbReference type="Pfam" id="PF13558">
    <property type="entry name" value="SbcC_Walker_B"/>
    <property type="match status" value="1"/>
</dbReference>
<dbReference type="GeneID" id="23802524"/>
<evidence type="ECO:0000313" key="5">
    <source>
        <dbReference type="Proteomes" id="UP000005629"/>
    </source>
</evidence>
<feature type="coiled-coil region" evidence="3">
    <location>
        <begin position="143"/>
        <end position="170"/>
    </location>
</feature>
<protein>
    <submittedName>
        <fullName evidence="4">AAA ATPase</fullName>
    </submittedName>
</protein>
<evidence type="ECO:0000256" key="2">
    <source>
        <dbReference type="ARBA" id="ARBA00049666"/>
    </source>
</evidence>
<dbReference type="KEGG" id="hhi:HAH_4090"/>
<name>G0HZH0_HALHT</name>
<dbReference type="OrthoDB" id="269347at2157"/>
<dbReference type="STRING" id="634497.HAH_4090"/>
<feature type="coiled-coil region" evidence="3">
    <location>
        <begin position="308"/>
        <end position="423"/>
    </location>
</feature>
<organism evidence="4 5">
    <name type="scientific">Haloarcula hispanica (strain ATCC 33960 / DSM 4426 / JCM 8911 / NBRC 102182 / NCIMB 2187 / VKM B-1755)</name>
    <dbReference type="NCBI Taxonomy" id="634497"/>
    <lineage>
        <taxon>Archaea</taxon>
        <taxon>Methanobacteriati</taxon>
        <taxon>Methanobacteriota</taxon>
        <taxon>Stenosarchaea group</taxon>
        <taxon>Halobacteria</taxon>
        <taxon>Halobacteriales</taxon>
        <taxon>Haloarculaceae</taxon>
        <taxon>Haloarcula</taxon>
    </lineage>
</organism>
<dbReference type="PANTHER" id="PTHR32114">
    <property type="entry name" value="ABC TRANSPORTER ABCH.3"/>
    <property type="match status" value="1"/>
</dbReference>
<dbReference type="Gene3D" id="3.40.50.300">
    <property type="entry name" value="P-loop containing nucleotide triphosphate hydrolases"/>
    <property type="match status" value="2"/>
</dbReference>
<proteinExistence type="inferred from homology"/>
<dbReference type="InterPro" id="IPR027417">
    <property type="entry name" value="P-loop_NTPase"/>
</dbReference>